<evidence type="ECO:0000313" key="1">
    <source>
        <dbReference type="EMBL" id="KAK1859003.1"/>
    </source>
</evidence>
<organism evidence="1 2">
    <name type="scientific">Pyropia yezoensis</name>
    <name type="common">Susabi-nori</name>
    <name type="synonym">Porphyra yezoensis</name>
    <dbReference type="NCBI Taxonomy" id="2788"/>
    <lineage>
        <taxon>Eukaryota</taxon>
        <taxon>Rhodophyta</taxon>
        <taxon>Bangiophyceae</taxon>
        <taxon>Bangiales</taxon>
        <taxon>Bangiaceae</taxon>
        <taxon>Pyropia</taxon>
    </lineage>
</organism>
<evidence type="ECO:0000313" key="2">
    <source>
        <dbReference type="Proteomes" id="UP000798662"/>
    </source>
</evidence>
<reference evidence="1" key="1">
    <citation type="submission" date="2019-11" db="EMBL/GenBank/DDBJ databases">
        <title>Nori genome reveals adaptations in red seaweeds to the harsh intertidal environment.</title>
        <authorList>
            <person name="Wang D."/>
            <person name="Mao Y."/>
        </authorList>
    </citation>
    <scope>NUCLEOTIDE SEQUENCE</scope>
    <source>
        <tissue evidence="1">Gametophyte</tissue>
    </source>
</reference>
<accession>A0ACC3BN25</accession>
<keyword evidence="2" id="KW-1185">Reference proteome</keyword>
<comment type="caution">
    <text evidence="1">The sequence shown here is derived from an EMBL/GenBank/DDBJ whole genome shotgun (WGS) entry which is preliminary data.</text>
</comment>
<dbReference type="EMBL" id="CM020618">
    <property type="protein sequence ID" value="KAK1859003.1"/>
    <property type="molecule type" value="Genomic_DNA"/>
</dbReference>
<gene>
    <name evidence="1" type="ORF">I4F81_001602</name>
</gene>
<proteinExistence type="predicted"/>
<sequence length="183" mass="19150">MPTCTAPSRSHLPPRDRGRRLPALRRRGADGRDCASAGGETARCQVPTPPPLAGGDSHPPCTSQGATATRPATAGSGQPPVYDSRWGDGPSPGAHRTAAGRGRQPPALHQSGADGRDRTEAAGVTARRQVPTAPPQPERDYHPPCTSRESTFATGRCRGGHGPPPGAYHAATPSWRRPPARFQ</sequence>
<protein>
    <submittedName>
        <fullName evidence="1">Uncharacterized protein</fullName>
    </submittedName>
</protein>
<dbReference type="Proteomes" id="UP000798662">
    <property type="component" value="Chromosome 1"/>
</dbReference>
<name>A0ACC3BN25_PYRYE</name>